<gene>
    <name evidence="1" type="ORF">PILCRDRAFT_695715</name>
</gene>
<evidence type="ECO:0000313" key="2">
    <source>
        <dbReference type="Proteomes" id="UP000054166"/>
    </source>
</evidence>
<evidence type="ECO:0000313" key="1">
    <source>
        <dbReference type="EMBL" id="KIM74725.1"/>
    </source>
</evidence>
<protein>
    <submittedName>
        <fullName evidence="1">Uncharacterized protein</fullName>
    </submittedName>
</protein>
<dbReference type="InParanoid" id="A0A0C3EQ96"/>
<dbReference type="AlphaFoldDB" id="A0A0C3EQ96"/>
<accession>A0A0C3EQ96</accession>
<sequence>MHAQYVKLVCALTMDKINNIRFEPGERLALGANTTRKLQNIVSIHTLFLSSYSIPGCIYPLTASRATRSHSGTYKAQYSLLVITMYCCRFIENSALFSYCVPFDFGQSTALEAHNNSILLYHCVYDRGYKHTAGNYGI</sequence>
<organism evidence="1 2">
    <name type="scientific">Piloderma croceum (strain F 1598)</name>
    <dbReference type="NCBI Taxonomy" id="765440"/>
    <lineage>
        <taxon>Eukaryota</taxon>
        <taxon>Fungi</taxon>
        <taxon>Dikarya</taxon>
        <taxon>Basidiomycota</taxon>
        <taxon>Agaricomycotina</taxon>
        <taxon>Agaricomycetes</taxon>
        <taxon>Agaricomycetidae</taxon>
        <taxon>Atheliales</taxon>
        <taxon>Atheliaceae</taxon>
        <taxon>Piloderma</taxon>
    </lineage>
</organism>
<reference evidence="1 2" key="1">
    <citation type="submission" date="2014-04" db="EMBL/GenBank/DDBJ databases">
        <authorList>
            <consortium name="DOE Joint Genome Institute"/>
            <person name="Kuo A."/>
            <person name="Tarkka M."/>
            <person name="Buscot F."/>
            <person name="Kohler A."/>
            <person name="Nagy L.G."/>
            <person name="Floudas D."/>
            <person name="Copeland A."/>
            <person name="Barry K.W."/>
            <person name="Cichocki N."/>
            <person name="Veneault-Fourrey C."/>
            <person name="LaButti K."/>
            <person name="Lindquist E.A."/>
            <person name="Lipzen A."/>
            <person name="Lundell T."/>
            <person name="Morin E."/>
            <person name="Murat C."/>
            <person name="Sun H."/>
            <person name="Tunlid A."/>
            <person name="Henrissat B."/>
            <person name="Grigoriev I.V."/>
            <person name="Hibbett D.S."/>
            <person name="Martin F."/>
            <person name="Nordberg H.P."/>
            <person name="Cantor M.N."/>
            <person name="Hua S.X."/>
        </authorList>
    </citation>
    <scope>NUCLEOTIDE SEQUENCE [LARGE SCALE GENOMIC DNA]</scope>
    <source>
        <strain evidence="1 2">F 1598</strain>
    </source>
</reference>
<reference evidence="2" key="2">
    <citation type="submission" date="2015-01" db="EMBL/GenBank/DDBJ databases">
        <title>Evolutionary Origins and Diversification of the Mycorrhizal Mutualists.</title>
        <authorList>
            <consortium name="DOE Joint Genome Institute"/>
            <consortium name="Mycorrhizal Genomics Consortium"/>
            <person name="Kohler A."/>
            <person name="Kuo A."/>
            <person name="Nagy L.G."/>
            <person name="Floudas D."/>
            <person name="Copeland A."/>
            <person name="Barry K.W."/>
            <person name="Cichocki N."/>
            <person name="Veneault-Fourrey C."/>
            <person name="LaButti K."/>
            <person name="Lindquist E.A."/>
            <person name="Lipzen A."/>
            <person name="Lundell T."/>
            <person name="Morin E."/>
            <person name="Murat C."/>
            <person name="Riley R."/>
            <person name="Ohm R."/>
            <person name="Sun H."/>
            <person name="Tunlid A."/>
            <person name="Henrissat B."/>
            <person name="Grigoriev I.V."/>
            <person name="Hibbett D.S."/>
            <person name="Martin F."/>
        </authorList>
    </citation>
    <scope>NUCLEOTIDE SEQUENCE [LARGE SCALE GENOMIC DNA]</scope>
    <source>
        <strain evidence="2">F 1598</strain>
    </source>
</reference>
<name>A0A0C3EQ96_PILCF</name>
<dbReference type="EMBL" id="KN833056">
    <property type="protein sequence ID" value="KIM74725.1"/>
    <property type="molecule type" value="Genomic_DNA"/>
</dbReference>
<proteinExistence type="predicted"/>
<dbReference type="Proteomes" id="UP000054166">
    <property type="component" value="Unassembled WGS sequence"/>
</dbReference>
<keyword evidence="2" id="KW-1185">Reference proteome</keyword>
<dbReference type="HOGENOM" id="CLU_1856055_0_0_1"/>